<feature type="region of interest" description="Disordered" evidence="4">
    <location>
        <begin position="169"/>
        <end position="195"/>
    </location>
</feature>
<evidence type="ECO:0000313" key="5">
    <source>
        <dbReference type="EMBL" id="THU74926.1"/>
    </source>
</evidence>
<evidence type="ECO:0000313" key="6">
    <source>
        <dbReference type="Proteomes" id="UP000317650"/>
    </source>
</evidence>
<comment type="similarity">
    <text evidence="2">Belongs to the NOC2 family.</text>
</comment>
<feature type="compositionally biased region" description="Basic residues" evidence="4">
    <location>
        <begin position="28"/>
        <end position="41"/>
    </location>
</feature>
<dbReference type="InterPro" id="IPR005343">
    <property type="entry name" value="Noc2"/>
</dbReference>
<dbReference type="PANTHER" id="PTHR12687:SF8">
    <property type="entry name" value="PROTEIN REBELOTE"/>
    <property type="match status" value="1"/>
</dbReference>
<dbReference type="EMBL" id="PYDT01000001">
    <property type="protein sequence ID" value="THU74926.1"/>
    <property type="molecule type" value="Genomic_DNA"/>
</dbReference>
<protein>
    <recommendedName>
        <fullName evidence="7">Nucleolar complex protein 2 homolog</fullName>
    </recommendedName>
</protein>
<comment type="caution">
    <text evidence="5">The sequence shown here is derived from an EMBL/GenBank/DDBJ whole genome shotgun (WGS) entry which is preliminary data.</text>
</comment>
<dbReference type="Pfam" id="PF03715">
    <property type="entry name" value="Noc2"/>
    <property type="match status" value="1"/>
</dbReference>
<dbReference type="GO" id="GO:0042273">
    <property type="term" value="P:ribosomal large subunit biogenesis"/>
    <property type="evidence" value="ECO:0007669"/>
    <property type="project" value="TreeGrafter"/>
</dbReference>
<dbReference type="GO" id="GO:0030691">
    <property type="term" value="C:Noc2p-Noc3p complex"/>
    <property type="evidence" value="ECO:0007669"/>
    <property type="project" value="TreeGrafter"/>
</dbReference>
<evidence type="ECO:0008006" key="7">
    <source>
        <dbReference type="Google" id="ProtNLM"/>
    </source>
</evidence>
<name>A0A4S8KHQ5_MUSBA</name>
<sequence>MAKKLGKKARKFAKKNLPSVMKRQRKLNSMFKKKSAPRRLKVSNEVFPEESNKSKNVQQTHGDREGMILDEAVYNNDLGDLFHQDDYDLDEDVSVSDGYISEDPECPYISESEDEICSEEKSDDAPILLQNREIYQEIAKQKRKLDKLCVKDPQFSKFLESRRSDLHKSKSEEIYSDEEGDANSADDDGIRESETSLSGKVLTRSTLDVWCWMVMEQPNNSTLSSLLYGFRAACHYGVDSDEVSQQKIANREVFSKLLTFVLREAHGIFCRLLGISGSMNKENMLKTTKKSEWKSVRPLIKSYLRSSLFLLNQEMDNQILMFVISQLRLSIMFFAAFPSLAKRLIKKVLVSVQQLASILRQALKIKKKLQTLDGVSKILLGVQQNCNFMDPANLKHIKFLMHSIVEIYSLDIQKSSQKVLVSVQQLASILRQALKIKKKEELKKIHSWQYINCISVWVEFVSCNFKNYDLQPLLVLIIEIIRGIAHLFSGPRYLPLRFKCVKILNQLSLSSGVFIPIASLLFDCLEHRGNINVDRTQKSHVPKQLLKSRDFHEESILTAIQLLSEHFSQWSYHISFPELTTIPLILLKRFHENTTLESVRRTVKRLMDQLEKNDKSARFGQFYASIRHTSISQNMIH</sequence>
<dbReference type="STRING" id="52838.A0A4S8KHQ5"/>
<evidence type="ECO:0000256" key="1">
    <source>
        <dbReference type="ARBA" id="ARBA00004123"/>
    </source>
</evidence>
<dbReference type="Proteomes" id="UP000317650">
    <property type="component" value="Chromosome 4"/>
</dbReference>
<accession>A0A4S8KHQ5</accession>
<evidence type="ECO:0000256" key="3">
    <source>
        <dbReference type="ARBA" id="ARBA00023242"/>
    </source>
</evidence>
<dbReference type="GO" id="GO:0005730">
    <property type="term" value="C:nucleolus"/>
    <property type="evidence" value="ECO:0007669"/>
    <property type="project" value="TreeGrafter"/>
</dbReference>
<evidence type="ECO:0000256" key="2">
    <source>
        <dbReference type="ARBA" id="ARBA00005907"/>
    </source>
</evidence>
<feature type="compositionally biased region" description="Acidic residues" evidence="4">
    <location>
        <begin position="174"/>
        <end position="187"/>
    </location>
</feature>
<reference evidence="5 6" key="1">
    <citation type="journal article" date="2019" name="Nat. Plants">
        <title>Genome sequencing of Musa balbisiana reveals subgenome evolution and function divergence in polyploid bananas.</title>
        <authorList>
            <person name="Yao X."/>
        </authorList>
    </citation>
    <scope>NUCLEOTIDE SEQUENCE [LARGE SCALE GENOMIC DNA]</scope>
    <source>
        <strain evidence="6">cv. DH-PKW</strain>
        <tissue evidence="5">Leaves</tissue>
    </source>
</reference>
<dbReference type="PANTHER" id="PTHR12687">
    <property type="entry name" value="NUCLEOLAR COMPLEX 2 AND RAD4-RELATED"/>
    <property type="match status" value="1"/>
</dbReference>
<dbReference type="GO" id="GO:0005654">
    <property type="term" value="C:nucleoplasm"/>
    <property type="evidence" value="ECO:0007669"/>
    <property type="project" value="TreeGrafter"/>
</dbReference>
<proteinExistence type="inferred from homology"/>
<keyword evidence="3" id="KW-0539">Nucleus</keyword>
<feature type="region of interest" description="Disordered" evidence="4">
    <location>
        <begin position="28"/>
        <end position="69"/>
    </location>
</feature>
<organism evidence="5 6">
    <name type="scientific">Musa balbisiana</name>
    <name type="common">Banana</name>
    <dbReference type="NCBI Taxonomy" id="52838"/>
    <lineage>
        <taxon>Eukaryota</taxon>
        <taxon>Viridiplantae</taxon>
        <taxon>Streptophyta</taxon>
        <taxon>Embryophyta</taxon>
        <taxon>Tracheophyta</taxon>
        <taxon>Spermatophyta</taxon>
        <taxon>Magnoliopsida</taxon>
        <taxon>Liliopsida</taxon>
        <taxon>Zingiberales</taxon>
        <taxon>Musaceae</taxon>
        <taxon>Musa</taxon>
    </lineage>
</organism>
<gene>
    <name evidence="5" type="ORF">C4D60_Mb04t38540</name>
</gene>
<evidence type="ECO:0000256" key="4">
    <source>
        <dbReference type="SAM" id="MobiDB-lite"/>
    </source>
</evidence>
<keyword evidence="6" id="KW-1185">Reference proteome</keyword>
<comment type="subcellular location">
    <subcellularLocation>
        <location evidence="1">Nucleus</location>
    </subcellularLocation>
</comment>
<dbReference type="AlphaFoldDB" id="A0A4S8KHQ5"/>
<dbReference type="GO" id="GO:0030690">
    <property type="term" value="C:Noc1p-Noc2p complex"/>
    <property type="evidence" value="ECO:0007669"/>
    <property type="project" value="TreeGrafter"/>
</dbReference>